<dbReference type="InterPro" id="IPR050482">
    <property type="entry name" value="Sensor_HK_TwoCompSys"/>
</dbReference>
<evidence type="ECO:0000313" key="11">
    <source>
        <dbReference type="EMBL" id="SHJ04082.1"/>
    </source>
</evidence>
<keyword evidence="5" id="KW-0547">Nucleotide-binding</keyword>
<accession>A0A1M6G2H9</accession>
<name>A0A1M6G2H9_9ACTN</name>
<protein>
    <recommendedName>
        <fullName evidence="2">histidine kinase</fullName>
        <ecNumber evidence="2">2.7.13.3</ecNumber>
    </recommendedName>
</protein>
<evidence type="ECO:0000256" key="8">
    <source>
        <dbReference type="ARBA" id="ARBA00023012"/>
    </source>
</evidence>
<evidence type="ECO:0000256" key="3">
    <source>
        <dbReference type="ARBA" id="ARBA00022553"/>
    </source>
</evidence>
<dbReference type="STRING" id="1123357.SAMN02745244_01586"/>
<evidence type="ECO:0000259" key="10">
    <source>
        <dbReference type="Pfam" id="PF07730"/>
    </source>
</evidence>
<dbReference type="GO" id="GO:0000155">
    <property type="term" value="F:phosphorelay sensor kinase activity"/>
    <property type="evidence" value="ECO:0007669"/>
    <property type="project" value="InterPro"/>
</dbReference>
<feature type="transmembrane region" description="Helical" evidence="9">
    <location>
        <begin position="161"/>
        <end position="181"/>
    </location>
</feature>
<feature type="domain" description="Signal transduction histidine kinase subgroup 3 dimerisation and phosphoacceptor" evidence="10">
    <location>
        <begin position="211"/>
        <end position="276"/>
    </location>
</feature>
<dbReference type="InterPro" id="IPR011712">
    <property type="entry name" value="Sig_transdc_His_kin_sub3_dim/P"/>
</dbReference>
<feature type="transmembrane region" description="Helical" evidence="9">
    <location>
        <begin position="74"/>
        <end position="93"/>
    </location>
</feature>
<dbReference type="AlphaFoldDB" id="A0A1M6G2H9"/>
<organism evidence="11 12">
    <name type="scientific">Tessaracoccus bendigoensis DSM 12906</name>
    <dbReference type="NCBI Taxonomy" id="1123357"/>
    <lineage>
        <taxon>Bacteria</taxon>
        <taxon>Bacillati</taxon>
        <taxon>Actinomycetota</taxon>
        <taxon>Actinomycetes</taxon>
        <taxon>Propionibacteriales</taxon>
        <taxon>Propionibacteriaceae</taxon>
        <taxon>Tessaracoccus</taxon>
    </lineage>
</organism>
<dbReference type="SUPFAM" id="SSF55874">
    <property type="entry name" value="ATPase domain of HSP90 chaperone/DNA topoisomerase II/histidine kinase"/>
    <property type="match status" value="1"/>
</dbReference>
<keyword evidence="4" id="KW-0808">Transferase</keyword>
<evidence type="ECO:0000256" key="4">
    <source>
        <dbReference type="ARBA" id="ARBA00022679"/>
    </source>
</evidence>
<evidence type="ECO:0000256" key="6">
    <source>
        <dbReference type="ARBA" id="ARBA00022777"/>
    </source>
</evidence>
<dbReference type="Proteomes" id="UP000184512">
    <property type="component" value="Unassembled WGS sequence"/>
</dbReference>
<evidence type="ECO:0000256" key="7">
    <source>
        <dbReference type="ARBA" id="ARBA00022840"/>
    </source>
</evidence>
<dbReference type="InterPro" id="IPR036890">
    <property type="entry name" value="HATPase_C_sf"/>
</dbReference>
<keyword evidence="8" id="KW-0902">Two-component regulatory system</keyword>
<dbReference type="EC" id="2.7.13.3" evidence="2"/>
<dbReference type="PANTHER" id="PTHR24421">
    <property type="entry name" value="NITRATE/NITRITE SENSOR PROTEIN NARX-RELATED"/>
    <property type="match status" value="1"/>
</dbReference>
<proteinExistence type="predicted"/>
<dbReference type="OrthoDB" id="227596at2"/>
<dbReference type="Pfam" id="PF07730">
    <property type="entry name" value="HisKA_3"/>
    <property type="match status" value="1"/>
</dbReference>
<keyword evidence="12" id="KW-1185">Reference proteome</keyword>
<feature type="transmembrane region" description="Helical" evidence="9">
    <location>
        <begin position="45"/>
        <end position="68"/>
    </location>
</feature>
<evidence type="ECO:0000256" key="2">
    <source>
        <dbReference type="ARBA" id="ARBA00012438"/>
    </source>
</evidence>
<dbReference type="Gene3D" id="3.30.565.10">
    <property type="entry name" value="Histidine kinase-like ATPase, C-terminal domain"/>
    <property type="match status" value="1"/>
</dbReference>
<evidence type="ECO:0000256" key="5">
    <source>
        <dbReference type="ARBA" id="ARBA00022741"/>
    </source>
</evidence>
<evidence type="ECO:0000313" key="12">
    <source>
        <dbReference type="Proteomes" id="UP000184512"/>
    </source>
</evidence>
<dbReference type="GO" id="GO:0005524">
    <property type="term" value="F:ATP binding"/>
    <property type="evidence" value="ECO:0007669"/>
    <property type="project" value="UniProtKB-KW"/>
</dbReference>
<evidence type="ECO:0000256" key="1">
    <source>
        <dbReference type="ARBA" id="ARBA00000085"/>
    </source>
</evidence>
<dbReference type="EMBL" id="FQZG01000024">
    <property type="protein sequence ID" value="SHJ04082.1"/>
    <property type="molecule type" value="Genomic_DNA"/>
</dbReference>
<dbReference type="GO" id="GO:0046983">
    <property type="term" value="F:protein dimerization activity"/>
    <property type="evidence" value="ECO:0007669"/>
    <property type="project" value="InterPro"/>
</dbReference>
<keyword evidence="9" id="KW-0472">Membrane</keyword>
<sequence>MPPQLTCRRPVEGSEWKTGRVTSAERAIRRVGRRLPALTPSRDHLLEWTVVAVIAVASITGIVTQIVAETPLLGWVPLAVTLGGFTLSSWMRWPGIVLAACGPLVGGVLGPEPVLVWTLTVFAAFLWCLRGASGLVVAPLVGVANYLAFLIDGQQDWTDQLALIALSVTVAAAAAGSAIAARRQFLAEARQRLVEARLTRDAEIERRISEERLRIARDLHDMVGHETAVVNMHLGAAEVHLPEGADRSRADLEAARRGVQAVIRETHQILDILRLTPGDDATAPNADFDHLAGLIGSYRELGVGVDAHLDPAPVGLAPEVSAATYRVVQEGLTNAQKHGTGPVSITVRGSEDEIRITVSNSVRALREPSEGGYGLIGMRERVASVGGTLEVGLVGRMFTVRATMRTNGRRT</sequence>
<keyword evidence="6 11" id="KW-0418">Kinase</keyword>
<keyword evidence="3" id="KW-0597">Phosphoprotein</keyword>
<evidence type="ECO:0000256" key="9">
    <source>
        <dbReference type="SAM" id="Phobius"/>
    </source>
</evidence>
<gene>
    <name evidence="11" type="ORF">SAMN02745244_01586</name>
</gene>
<keyword evidence="9" id="KW-0812">Transmembrane</keyword>
<dbReference type="GO" id="GO:0016020">
    <property type="term" value="C:membrane"/>
    <property type="evidence" value="ECO:0007669"/>
    <property type="project" value="InterPro"/>
</dbReference>
<keyword evidence="9" id="KW-1133">Transmembrane helix</keyword>
<dbReference type="CDD" id="cd16917">
    <property type="entry name" value="HATPase_UhpB-NarQ-NarX-like"/>
    <property type="match status" value="1"/>
</dbReference>
<comment type="catalytic activity">
    <reaction evidence="1">
        <text>ATP + protein L-histidine = ADP + protein N-phospho-L-histidine.</text>
        <dbReference type="EC" id="2.7.13.3"/>
    </reaction>
</comment>
<dbReference type="Gene3D" id="1.20.5.1930">
    <property type="match status" value="1"/>
</dbReference>
<feature type="transmembrane region" description="Helical" evidence="9">
    <location>
        <begin position="114"/>
        <end position="141"/>
    </location>
</feature>
<reference evidence="11 12" key="1">
    <citation type="submission" date="2016-11" db="EMBL/GenBank/DDBJ databases">
        <authorList>
            <person name="Jaros S."/>
            <person name="Januszkiewicz K."/>
            <person name="Wedrychowicz H."/>
        </authorList>
    </citation>
    <scope>NUCLEOTIDE SEQUENCE [LARGE SCALE GENOMIC DNA]</scope>
    <source>
        <strain evidence="11 12">DSM 12906</strain>
    </source>
</reference>
<dbReference type="PANTHER" id="PTHR24421:SF10">
    <property type="entry name" value="NITRATE_NITRITE SENSOR PROTEIN NARQ"/>
    <property type="match status" value="1"/>
</dbReference>
<keyword evidence="7" id="KW-0067">ATP-binding</keyword>